<evidence type="ECO:0000313" key="6">
    <source>
        <dbReference type="EMBL" id="MFK2901783.1"/>
    </source>
</evidence>
<dbReference type="EMBL" id="JADIKJ010000018">
    <property type="protein sequence ID" value="MFK2901783.1"/>
    <property type="molecule type" value="Genomic_DNA"/>
</dbReference>
<keyword evidence="2" id="KW-0479">Metal-binding</keyword>
<dbReference type="Gene3D" id="2.60.120.10">
    <property type="entry name" value="Jelly Rolls"/>
    <property type="match status" value="1"/>
</dbReference>
<dbReference type="Proteomes" id="UP001620461">
    <property type="component" value="Unassembled WGS sequence"/>
</dbReference>
<evidence type="ECO:0000256" key="1">
    <source>
        <dbReference type="ARBA" id="ARBA00006622"/>
    </source>
</evidence>
<reference evidence="6 7" key="1">
    <citation type="submission" date="2020-10" db="EMBL/GenBank/DDBJ databases">
        <title>Phylogeny of dyella-like bacteria.</title>
        <authorList>
            <person name="Fu J."/>
        </authorList>
    </citation>
    <scope>NUCLEOTIDE SEQUENCE [LARGE SCALE GENOMIC DNA]</scope>
    <source>
        <strain evidence="6 7">JP1</strain>
    </source>
</reference>
<keyword evidence="4" id="KW-0560">Oxidoreductase</keyword>
<evidence type="ECO:0000256" key="3">
    <source>
        <dbReference type="ARBA" id="ARBA00022964"/>
    </source>
</evidence>
<accession>A0ABW8JL01</accession>
<evidence type="ECO:0000256" key="2">
    <source>
        <dbReference type="ARBA" id="ARBA00022723"/>
    </source>
</evidence>
<sequence>MHDALKPASSNWTRRLLATIDACVGAQGTIDVPRLAEALATVSAWDECPHADEVAGHGTAATYRRIPLAVRADLGYEALLIVWPPGYATPVHDHDDLWGMEFVLDGVLEVEAFDLASGAQPQLVSREVSVLGIGDYVAFTHAGYAHRCRNLSSNRPTLSLHVYGGELNSYRSFRQDEDRWIATTHPTIRDCALS</sequence>
<dbReference type="InterPro" id="IPR010300">
    <property type="entry name" value="CDO_1"/>
</dbReference>
<keyword evidence="3 6" id="KW-0223">Dioxygenase</keyword>
<proteinExistence type="inferred from homology"/>
<dbReference type="PANTHER" id="PTHR12918">
    <property type="entry name" value="CYSTEINE DIOXYGENASE"/>
    <property type="match status" value="1"/>
</dbReference>
<dbReference type="CDD" id="cd10548">
    <property type="entry name" value="cupin_CDO"/>
    <property type="match status" value="1"/>
</dbReference>
<keyword evidence="5" id="KW-0408">Iron</keyword>
<evidence type="ECO:0000256" key="5">
    <source>
        <dbReference type="ARBA" id="ARBA00023004"/>
    </source>
</evidence>
<keyword evidence="7" id="KW-1185">Reference proteome</keyword>
<dbReference type="Pfam" id="PF05995">
    <property type="entry name" value="CDO_I"/>
    <property type="match status" value="1"/>
</dbReference>
<name>A0ABW8JL01_9GAMM</name>
<evidence type="ECO:0000313" key="7">
    <source>
        <dbReference type="Proteomes" id="UP001620461"/>
    </source>
</evidence>
<comment type="caution">
    <text evidence="6">The sequence shown here is derived from an EMBL/GenBank/DDBJ whole genome shotgun (WGS) entry which is preliminary data.</text>
</comment>
<gene>
    <name evidence="6" type="ORF">ISP15_15705</name>
</gene>
<dbReference type="InterPro" id="IPR011051">
    <property type="entry name" value="RmlC_Cupin_sf"/>
</dbReference>
<evidence type="ECO:0000256" key="4">
    <source>
        <dbReference type="ARBA" id="ARBA00023002"/>
    </source>
</evidence>
<dbReference type="SUPFAM" id="SSF51182">
    <property type="entry name" value="RmlC-like cupins"/>
    <property type="match status" value="1"/>
</dbReference>
<dbReference type="RefSeq" id="WP_404548633.1">
    <property type="nucleotide sequence ID" value="NZ_JADIKJ010000018.1"/>
</dbReference>
<comment type="similarity">
    <text evidence="1">Belongs to the cysteine dioxygenase family.</text>
</comment>
<dbReference type="GO" id="GO:0051213">
    <property type="term" value="F:dioxygenase activity"/>
    <property type="evidence" value="ECO:0007669"/>
    <property type="project" value="UniProtKB-KW"/>
</dbReference>
<protein>
    <submittedName>
        <fullName evidence="6">Cysteine dioxygenase family protein</fullName>
    </submittedName>
</protein>
<organism evidence="6 7">
    <name type="scientific">Dyella jejuensis</name>
    <dbReference type="NCBI Taxonomy" id="1432009"/>
    <lineage>
        <taxon>Bacteria</taxon>
        <taxon>Pseudomonadati</taxon>
        <taxon>Pseudomonadota</taxon>
        <taxon>Gammaproteobacteria</taxon>
        <taxon>Lysobacterales</taxon>
        <taxon>Rhodanobacteraceae</taxon>
        <taxon>Dyella</taxon>
    </lineage>
</organism>
<dbReference type="PANTHER" id="PTHR12918:SF1">
    <property type="entry name" value="CYSTEINE DIOXYGENASE TYPE 1"/>
    <property type="match status" value="1"/>
</dbReference>
<dbReference type="InterPro" id="IPR014710">
    <property type="entry name" value="RmlC-like_jellyroll"/>
</dbReference>